<dbReference type="PANTHER" id="PTHR43766">
    <property type="entry name" value="TRYPTOPHAN--TRNA LIGASE, MITOCHONDRIAL"/>
    <property type="match status" value="1"/>
</dbReference>
<dbReference type="CDD" id="cd00806">
    <property type="entry name" value="TrpRS_core"/>
    <property type="match status" value="1"/>
</dbReference>
<evidence type="ECO:0000256" key="4">
    <source>
        <dbReference type="ARBA" id="ARBA00022840"/>
    </source>
</evidence>
<comment type="caution">
    <text evidence="10">The sequence shown here is derived from an EMBL/GenBank/DDBJ whole genome shotgun (WGS) entry which is preliminary data.</text>
</comment>
<dbReference type="InterPro" id="IPR002305">
    <property type="entry name" value="aa-tRNA-synth_Ic"/>
</dbReference>
<evidence type="ECO:0000256" key="9">
    <source>
        <dbReference type="RuleBase" id="RU363036"/>
    </source>
</evidence>
<feature type="binding site" evidence="8">
    <location>
        <position position="134"/>
    </location>
    <ligand>
        <name>L-tryptophan</name>
        <dbReference type="ChEBI" id="CHEBI:57912"/>
    </ligand>
</feature>
<dbReference type="EMBL" id="JARJFB010000029">
    <property type="protein sequence ID" value="MEA0970583.1"/>
    <property type="molecule type" value="Genomic_DNA"/>
</dbReference>
<keyword evidence="11" id="KW-1185">Reference proteome</keyword>
<dbReference type="Pfam" id="PF00579">
    <property type="entry name" value="tRNA-synt_1b"/>
    <property type="match status" value="1"/>
</dbReference>
<sequence>MTKIAVSGVQSTGKLHLGNYLGSIKNWVNMQKDFECYFFLADLHSITMDQDPTELRQNVLNSAATYLACGLDPNKSALFLQSSVKEHCELAWILNCVTPIGWLKRMTQFKDKAGSKQDNANTGLFTYPVLMAADILLYNADVVPVGDDQKQHLELTRDIAGVINRKFQKEIFKTPEPLMQGTATRVMSLKDGTKKMSKSDPSDASRINMTDSAETILTKIRKSKTDSIEKITYDQEHRPEVANLINIFAALSGSSVEIILTNYQNKGFADFKSDLAELIITHLKPINIEYSKIIKDKEYIHNSLKNGAEKARKTASQTCTNILKQFGLL</sequence>
<keyword evidence="8" id="KW-0963">Cytoplasm</keyword>
<dbReference type="HAMAP" id="MF_00140_B">
    <property type="entry name" value="Trp_tRNA_synth_B"/>
    <property type="match status" value="1"/>
</dbReference>
<comment type="catalytic activity">
    <reaction evidence="7 8">
        <text>tRNA(Trp) + L-tryptophan + ATP = L-tryptophyl-tRNA(Trp) + AMP + diphosphate + H(+)</text>
        <dbReference type="Rhea" id="RHEA:24080"/>
        <dbReference type="Rhea" id="RHEA-COMP:9671"/>
        <dbReference type="Rhea" id="RHEA-COMP:9705"/>
        <dbReference type="ChEBI" id="CHEBI:15378"/>
        <dbReference type="ChEBI" id="CHEBI:30616"/>
        <dbReference type="ChEBI" id="CHEBI:33019"/>
        <dbReference type="ChEBI" id="CHEBI:57912"/>
        <dbReference type="ChEBI" id="CHEBI:78442"/>
        <dbReference type="ChEBI" id="CHEBI:78535"/>
        <dbReference type="ChEBI" id="CHEBI:456215"/>
        <dbReference type="EC" id="6.1.1.2"/>
    </reaction>
</comment>
<feature type="short sequence motif" description="'HIGH' region" evidence="8">
    <location>
        <begin position="11"/>
        <end position="19"/>
    </location>
</feature>
<dbReference type="InterPro" id="IPR050203">
    <property type="entry name" value="Trp-tRNA_synthetase"/>
</dbReference>
<feature type="binding site" evidence="8">
    <location>
        <begin position="195"/>
        <end position="199"/>
    </location>
    <ligand>
        <name>ATP</name>
        <dbReference type="ChEBI" id="CHEBI:30616"/>
    </ligand>
</feature>
<feature type="binding site" evidence="8">
    <location>
        <begin position="18"/>
        <end position="19"/>
    </location>
    <ligand>
        <name>ATP</name>
        <dbReference type="ChEBI" id="CHEBI:30616"/>
    </ligand>
</feature>
<keyword evidence="6 8" id="KW-0030">Aminoacyl-tRNA synthetase</keyword>
<dbReference type="PANTHER" id="PTHR43766:SF1">
    <property type="entry name" value="TRYPTOPHAN--TRNA LIGASE, MITOCHONDRIAL"/>
    <property type="match status" value="1"/>
</dbReference>
<dbReference type="Gene3D" id="1.10.240.10">
    <property type="entry name" value="Tyrosyl-Transfer RNA Synthetase"/>
    <property type="match status" value="1"/>
</dbReference>
<dbReference type="EC" id="6.1.1.2" evidence="8"/>
<reference evidence="10 11" key="1">
    <citation type="submission" date="2023-03" db="EMBL/GenBank/DDBJ databases">
        <title>Host association and intracellularity evolved multiple times independently in the Rickettsiales.</title>
        <authorList>
            <person name="Castelli M."/>
            <person name="Nardi T."/>
            <person name="Gammuto L."/>
            <person name="Bellinzona G."/>
            <person name="Sabaneyeva E."/>
            <person name="Potekhin A."/>
            <person name="Serra V."/>
            <person name="Petroni G."/>
            <person name="Sassera D."/>
        </authorList>
    </citation>
    <scope>NUCLEOTIDE SEQUENCE [LARGE SCALE GENOMIC DNA]</scope>
    <source>
        <strain evidence="10 11">Sr 2-6</strain>
    </source>
</reference>
<comment type="similarity">
    <text evidence="1 8 9">Belongs to the class-I aminoacyl-tRNA synthetase family.</text>
</comment>
<organism evidence="10 11">
    <name type="scientific">Candidatus Megaera venefica</name>
    <dbReference type="NCBI Taxonomy" id="2055910"/>
    <lineage>
        <taxon>Bacteria</taxon>
        <taxon>Pseudomonadati</taxon>
        <taxon>Pseudomonadota</taxon>
        <taxon>Alphaproteobacteria</taxon>
        <taxon>Rickettsiales</taxon>
        <taxon>Rickettsiaceae</taxon>
        <taxon>Candidatus Megaera</taxon>
    </lineage>
</organism>
<evidence type="ECO:0000256" key="5">
    <source>
        <dbReference type="ARBA" id="ARBA00022917"/>
    </source>
</evidence>
<evidence type="ECO:0000256" key="7">
    <source>
        <dbReference type="ARBA" id="ARBA00049929"/>
    </source>
</evidence>
<dbReference type="InterPro" id="IPR024109">
    <property type="entry name" value="Trp-tRNA-ligase_bac-type"/>
</dbReference>
<dbReference type="GO" id="GO:0016874">
    <property type="term" value="F:ligase activity"/>
    <property type="evidence" value="ECO:0007669"/>
    <property type="project" value="UniProtKB-KW"/>
</dbReference>
<evidence type="ECO:0000256" key="8">
    <source>
        <dbReference type="HAMAP-Rule" id="MF_00140"/>
    </source>
</evidence>
<comment type="function">
    <text evidence="8">Catalyzes the attachment of tryptophan to tRNA(Trp).</text>
</comment>
<keyword evidence="4 8" id="KW-0067">ATP-binding</keyword>
<feature type="binding site" evidence="8">
    <location>
        <begin position="146"/>
        <end position="148"/>
    </location>
    <ligand>
        <name>ATP</name>
        <dbReference type="ChEBI" id="CHEBI:30616"/>
    </ligand>
</feature>
<evidence type="ECO:0000256" key="1">
    <source>
        <dbReference type="ARBA" id="ARBA00005594"/>
    </source>
</evidence>
<feature type="short sequence motif" description="'KMSKS' region" evidence="8">
    <location>
        <begin position="195"/>
        <end position="199"/>
    </location>
</feature>
<gene>
    <name evidence="8" type="primary">trpS</name>
    <name evidence="10" type="ORF">Megvenef_00550</name>
</gene>
<keyword evidence="2 8" id="KW-0436">Ligase</keyword>
<dbReference type="NCBIfam" id="TIGR00233">
    <property type="entry name" value="trpS"/>
    <property type="match status" value="1"/>
</dbReference>
<accession>A0ABU5NBN5</accession>
<evidence type="ECO:0000256" key="6">
    <source>
        <dbReference type="ARBA" id="ARBA00023146"/>
    </source>
</evidence>
<evidence type="ECO:0000256" key="3">
    <source>
        <dbReference type="ARBA" id="ARBA00022741"/>
    </source>
</evidence>
<keyword evidence="3 8" id="KW-0547">Nucleotide-binding</keyword>
<dbReference type="Gene3D" id="3.40.50.620">
    <property type="entry name" value="HUPs"/>
    <property type="match status" value="1"/>
</dbReference>
<dbReference type="PRINTS" id="PR01039">
    <property type="entry name" value="TRNASYNTHTRP"/>
</dbReference>
<evidence type="ECO:0000313" key="10">
    <source>
        <dbReference type="EMBL" id="MEA0970583.1"/>
    </source>
</evidence>
<evidence type="ECO:0000313" key="11">
    <source>
        <dbReference type="Proteomes" id="UP001291687"/>
    </source>
</evidence>
<evidence type="ECO:0000256" key="2">
    <source>
        <dbReference type="ARBA" id="ARBA00022598"/>
    </source>
</evidence>
<keyword evidence="5 8" id="KW-0648">Protein biosynthesis</keyword>
<feature type="binding site" evidence="8">
    <location>
        <position position="186"/>
    </location>
    <ligand>
        <name>ATP</name>
        <dbReference type="ChEBI" id="CHEBI:30616"/>
    </ligand>
</feature>
<dbReference type="InterPro" id="IPR002306">
    <property type="entry name" value="Trp-tRNA-ligase"/>
</dbReference>
<comment type="subunit">
    <text evidence="8">Homodimer.</text>
</comment>
<dbReference type="InterPro" id="IPR014729">
    <property type="entry name" value="Rossmann-like_a/b/a_fold"/>
</dbReference>
<dbReference type="SUPFAM" id="SSF52374">
    <property type="entry name" value="Nucleotidylyl transferase"/>
    <property type="match status" value="1"/>
</dbReference>
<proteinExistence type="inferred from homology"/>
<dbReference type="Proteomes" id="UP001291687">
    <property type="component" value="Unassembled WGS sequence"/>
</dbReference>
<comment type="subcellular location">
    <subcellularLocation>
        <location evidence="8">Cytoplasm</location>
    </subcellularLocation>
</comment>
<name>A0ABU5NBN5_9RICK</name>
<dbReference type="RefSeq" id="WP_322776487.1">
    <property type="nucleotide sequence ID" value="NZ_JARJFB010000029.1"/>
</dbReference>
<protein>
    <recommendedName>
        <fullName evidence="8">Tryptophan--tRNA ligase</fullName>
        <ecNumber evidence="8">6.1.1.2</ecNumber>
    </recommendedName>
    <alternativeName>
        <fullName evidence="8">Tryptophanyl-tRNA synthetase</fullName>
        <shortName evidence="8">TrpRS</shortName>
    </alternativeName>
</protein>
<feature type="binding site" evidence="8">
    <location>
        <begin position="10"/>
        <end position="12"/>
    </location>
    <ligand>
        <name>ATP</name>
        <dbReference type="ChEBI" id="CHEBI:30616"/>
    </ligand>
</feature>